<keyword evidence="1" id="KW-0732">Signal</keyword>
<protein>
    <recommendedName>
        <fullName evidence="4">Variable surface lipoprotein</fullName>
    </recommendedName>
</protein>
<feature type="chain" id="PRO_5047153881" description="Variable surface lipoprotein" evidence="1">
    <location>
        <begin position="26"/>
        <end position="156"/>
    </location>
</feature>
<comment type="caution">
    <text evidence="2">The sequence shown here is derived from an EMBL/GenBank/DDBJ whole genome shotgun (WGS) entry which is preliminary data.</text>
</comment>
<dbReference type="EMBL" id="VHHP01000007">
    <property type="protein sequence ID" value="TPR53391.1"/>
    <property type="molecule type" value="Genomic_DNA"/>
</dbReference>
<dbReference type="PROSITE" id="PS51257">
    <property type="entry name" value="PROKAR_LIPOPROTEIN"/>
    <property type="match status" value="1"/>
</dbReference>
<evidence type="ECO:0000313" key="2">
    <source>
        <dbReference type="EMBL" id="TPR53391.1"/>
    </source>
</evidence>
<dbReference type="Proteomes" id="UP000316851">
    <property type="component" value="Unassembled WGS sequence"/>
</dbReference>
<name>A0ABY2YZN2_9BACT</name>
<feature type="signal peptide" evidence="1">
    <location>
        <begin position="1"/>
        <end position="25"/>
    </location>
</feature>
<evidence type="ECO:0008006" key="4">
    <source>
        <dbReference type="Google" id="ProtNLM"/>
    </source>
</evidence>
<proteinExistence type="predicted"/>
<evidence type="ECO:0000313" key="3">
    <source>
        <dbReference type="Proteomes" id="UP000316851"/>
    </source>
</evidence>
<dbReference type="RefSeq" id="WP_140914992.1">
    <property type="nucleotide sequence ID" value="NZ_VHHP01000007.1"/>
</dbReference>
<gene>
    <name evidence="2" type="ORF">FJR74_02665</name>
</gene>
<sequence>MKKIKHLLLSASVLAPLAIAPIVIACNNEGNYDDNNNDKSGIWLSSSQLQEIKNGFVFTKTEAALNETDAQLIDVIKSLNKKYKDERYPAFYIQNNPEFRKYFDFNMPDISKISISHKINISFEVNETTKQIECHYVVICIDRNNQEESRGDIVLE</sequence>
<evidence type="ECO:0000256" key="1">
    <source>
        <dbReference type="SAM" id="SignalP"/>
    </source>
</evidence>
<keyword evidence="3" id="KW-1185">Reference proteome</keyword>
<reference evidence="2" key="1">
    <citation type="submission" date="2019-06" db="EMBL/GenBank/DDBJ databases">
        <title>Mycoplasma neophronis type strain whole genome sequence.</title>
        <authorList>
            <person name="Spergser J."/>
        </authorList>
    </citation>
    <scope>NUCLEOTIDE SEQUENCE [LARGE SCALE GENOMIC DNA]</scope>
    <source>
        <strain evidence="2">DSM 24097</strain>
    </source>
</reference>
<organism evidence="2 3">
    <name type="scientific">Metamycoplasma neophronis</name>
    <dbReference type="NCBI Taxonomy" id="872983"/>
    <lineage>
        <taxon>Bacteria</taxon>
        <taxon>Bacillati</taxon>
        <taxon>Mycoplasmatota</taxon>
        <taxon>Mycoplasmoidales</taxon>
        <taxon>Metamycoplasmataceae</taxon>
        <taxon>Metamycoplasma</taxon>
    </lineage>
</organism>
<accession>A0ABY2YZN2</accession>